<reference evidence="1 2" key="1">
    <citation type="submission" date="2015-06" db="EMBL/GenBank/DDBJ databases">
        <title>Expansion of signal transduction pathways in fungi by whole-genome duplication.</title>
        <authorList>
            <consortium name="DOE Joint Genome Institute"/>
            <person name="Corrochano L.M."/>
            <person name="Kuo A."/>
            <person name="Marcet-Houben M."/>
            <person name="Polaino S."/>
            <person name="Salamov A."/>
            <person name="Villalobos J.M."/>
            <person name="Alvarez M.I."/>
            <person name="Avalos J."/>
            <person name="Benito E.P."/>
            <person name="Benoit I."/>
            <person name="Burger G."/>
            <person name="Camino L.P."/>
            <person name="Canovas D."/>
            <person name="Cerda-Olmedo E."/>
            <person name="Cheng J.-F."/>
            <person name="Dominguez A."/>
            <person name="Elias M."/>
            <person name="Eslava A.P."/>
            <person name="Glaser F."/>
            <person name="Grimwood J."/>
            <person name="Gutierrez G."/>
            <person name="Heitman J."/>
            <person name="Henrissat B."/>
            <person name="Iturriaga E.A."/>
            <person name="Lang B.F."/>
            <person name="Lavin J.L."/>
            <person name="Lee S."/>
            <person name="Li W."/>
            <person name="Lindquist E."/>
            <person name="Lopez-Garcia S."/>
            <person name="Luque E.M."/>
            <person name="Marcos A.T."/>
            <person name="Martin J."/>
            <person name="Mccluskey K."/>
            <person name="Medina H.R."/>
            <person name="Miralles-Duran A."/>
            <person name="Miyazaki A."/>
            <person name="Munoz-Torres E."/>
            <person name="Oguiza J.A."/>
            <person name="Ohm R."/>
            <person name="Olmedo M."/>
            <person name="Orejas M."/>
            <person name="Ortiz-Castellanos L."/>
            <person name="Pisabarro A.G."/>
            <person name="Rodriguez-Romero J."/>
            <person name="Ruiz-Herrera J."/>
            <person name="Ruiz-Vazquez R."/>
            <person name="Sanz C."/>
            <person name="Schackwitz W."/>
            <person name="Schmutz J."/>
            <person name="Shahriari M."/>
            <person name="Shelest E."/>
            <person name="Silva-Franco F."/>
            <person name="Soanes D."/>
            <person name="Syed K."/>
            <person name="Tagua V.G."/>
            <person name="Talbot N.J."/>
            <person name="Thon M."/>
            <person name="De Vries R.P."/>
            <person name="Wiebenga A."/>
            <person name="Yadav J.S."/>
            <person name="Braun E.L."/>
            <person name="Baker S."/>
            <person name="Garre V."/>
            <person name="Horwitz B."/>
            <person name="Torres-Martinez S."/>
            <person name="Idnurm A."/>
            <person name="Herrera-Estrella A."/>
            <person name="Gabaldon T."/>
            <person name="Grigoriev I.V."/>
        </authorList>
    </citation>
    <scope>NUCLEOTIDE SEQUENCE [LARGE SCALE GENOMIC DNA]</scope>
    <source>
        <strain evidence="1 2">CBS 277.49</strain>
    </source>
</reference>
<gene>
    <name evidence="1" type="ORF">MUCCIDRAFT_90719</name>
</gene>
<name>A0A168NJP4_MUCCL</name>
<dbReference type="VEuPathDB" id="FungiDB:MUCCIDRAFT_90719"/>
<comment type="caution">
    <text evidence="1">The sequence shown here is derived from an EMBL/GenBank/DDBJ whole genome shotgun (WGS) entry which is preliminary data.</text>
</comment>
<accession>A0A168NJP4</accession>
<evidence type="ECO:0000313" key="1">
    <source>
        <dbReference type="EMBL" id="OAD06364.1"/>
    </source>
</evidence>
<keyword evidence="2" id="KW-1185">Reference proteome</keyword>
<organism evidence="1 2">
    <name type="scientific">Mucor lusitanicus CBS 277.49</name>
    <dbReference type="NCBI Taxonomy" id="747725"/>
    <lineage>
        <taxon>Eukaryota</taxon>
        <taxon>Fungi</taxon>
        <taxon>Fungi incertae sedis</taxon>
        <taxon>Mucoromycota</taxon>
        <taxon>Mucoromycotina</taxon>
        <taxon>Mucoromycetes</taxon>
        <taxon>Mucorales</taxon>
        <taxon>Mucorineae</taxon>
        <taxon>Mucoraceae</taxon>
        <taxon>Mucor</taxon>
    </lineage>
</organism>
<evidence type="ECO:0000313" key="2">
    <source>
        <dbReference type="Proteomes" id="UP000077051"/>
    </source>
</evidence>
<dbReference type="AlphaFoldDB" id="A0A168NJP4"/>
<protein>
    <submittedName>
        <fullName evidence="1">Uncharacterized protein</fullName>
    </submittedName>
</protein>
<sequence>MANMIHPESYEALKKILTKNEMNGGAEANTDLMTIEILTEQLELSKAGACIIEGIGDWSEADSELTSYRHCAKILDQLFTGTDFKILDGEPGCLAAKEEQMIVNHSLFPIAEENVLSTCSIRKIDGFYYLNNRELLSEQF</sequence>
<dbReference type="EMBL" id="AMYB01000002">
    <property type="protein sequence ID" value="OAD06364.1"/>
    <property type="molecule type" value="Genomic_DNA"/>
</dbReference>
<dbReference type="Proteomes" id="UP000077051">
    <property type="component" value="Unassembled WGS sequence"/>
</dbReference>
<proteinExistence type="predicted"/>
<dbReference type="OrthoDB" id="2286555at2759"/>